<evidence type="ECO:0000313" key="2">
    <source>
        <dbReference type="Proteomes" id="UP000027644"/>
    </source>
</evidence>
<proteinExistence type="predicted"/>
<dbReference type="AlphaFoldDB" id="A0A074VG93"/>
<accession>A0A074VG93</accession>
<dbReference type="EMBL" id="AVQL01000413">
    <property type="protein sequence ID" value="KEQ01475.1"/>
    <property type="molecule type" value="Genomic_DNA"/>
</dbReference>
<gene>
    <name evidence="1" type="ORF">SASC598J21_007440</name>
</gene>
<sequence>MNNIFVLCMKNAEYLHMQLTLQCNSNNWGLSSKQKVKINNVSIDSLIYQP</sequence>
<evidence type="ECO:0000313" key="1">
    <source>
        <dbReference type="EMBL" id="KEQ01475.1"/>
    </source>
</evidence>
<reference evidence="1 2" key="1">
    <citation type="journal article" date="2014" name="PLoS Genet.">
        <title>Hidden diversity in honey bee gut symbionts detected by single-cell genomics.</title>
        <authorList>
            <person name="Engel P."/>
            <person name="Stepanauskas R."/>
            <person name="Moran N."/>
        </authorList>
    </citation>
    <scope>NUCLEOTIDE SEQUENCE [LARGE SCALE GENOMIC DNA]</scope>
    <source>
        <strain evidence="1 2">SCGC AB-598-J21</strain>
    </source>
</reference>
<name>A0A074VG93_9NEIS</name>
<dbReference type="Proteomes" id="UP000027644">
    <property type="component" value="Unassembled WGS sequence"/>
</dbReference>
<protein>
    <submittedName>
        <fullName evidence="1">Uncharacterized protein</fullName>
    </submittedName>
</protein>
<organism evidence="1 2">
    <name type="scientific">Snodgrassella alvi SCGC AB-598-J21</name>
    <dbReference type="NCBI Taxonomy" id="1385367"/>
    <lineage>
        <taxon>Bacteria</taxon>
        <taxon>Pseudomonadati</taxon>
        <taxon>Pseudomonadota</taxon>
        <taxon>Betaproteobacteria</taxon>
        <taxon>Neisseriales</taxon>
        <taxon>Neisseriaceae</taxon>
        <taxon>Snodgrassella</taxon>
    </lineage>
</organism>
<comment type="caution">
    <text evidence="1">The sequence shown here is derived from an EMBL/GenBank/DDBJ whole genome shotgun (WGS) entry which is preliminary data.</text>
</comment>